<sequence length="37" mass="4505">MLKRIYLNQKRSNRSFPFTKAGFQADPAFYFMNRTMQ</sequence>
<comment type="caution">
    <text evidence="1">The sequence shown here is derived from an EMBL/GenBank/DDBJ whole genome shotgun (WGS) entry which is preliminary data.</text>
</comment>
<accession>A0A800N8T0</accession>
<organism evidence="1 2">
    <name type="scientific">Cytobacillus firmus</name>
    <name type="common">Bacillus firmus</name>
    <dbReference type="NCBI Taxonomy" id="1399"/>
    <lineage>
        <taxon>Bacteria</taxon>
        <taxon>Bacillati</taxon>
        <taxon>Bacillota</taxon>
        <taxon>Bacilli</taxon>
        <taxon>Bacillales</taxon>
        <taxon>Bacillaceae</taxon>
        <taxon>Cytobacillus</taxon>
    </lineage>
</organism>
<proteinExistence type="predicted"/>
<protein>
    <submittedName>
        <fullName evidence="1">Uncharacterized protein</fullName>
    </submittedName>
</protein>
<dbReference type="EMBL" id="VDEM01000070">
    <property type="protein sequence ID" value="KAF0822082.1"/>
    <property type="molecule type" value="Genomic_DNA"/>
</dbReference>
<evidence type="ECO:0000313" key="1">
    <source>
        <dbReference type="EMBL" id="KAF0822082.1"/>
    </source>
</evidence>
<gene>
    <name evidence="1" type="ORF">KIS1582_4164</name>
</gene>
<dbReference type="Proteomes" id="UP000465778">
    <property type="component" value="Unassembled WGS sequence"/>
</dbReference>
<reference evidence="1 2" key="1">
    <citation type="journal article" date="2020" name="G3 (Bethesda)">
        <title>Whole Genome Sequencing and Comparative Genomics of Two Nematicidal Bacillus Strains Reveals a Wide Range of Possible Virulence Factors.</title>
        <authorList>
            <person name="Susic N."/>
            <person name="Janezic S."/>
            <person name="Rupnik M."/>
            <person name="Geric Stare B."/>
        </authorList>
    </citation>
    <scope>NUCLEOTIDE SEQUENCE [LARGE SCALE GENOMIC DNA]</scope>
    <source>
        <strain evidence="1 2">I-1582</strain>
    </source>
</reference>
<dbReference type="AlphaFoldDB" id="A0A800N8T0"/>
<name>A0A800N8T0_CYTFI</name>
<evidence type="ECO:0000313" key="2">
    <source>
        <dbReference type="Proteomes" id="UP000465778"/>
    </source>
</evidence>